<proteinExistence type="predicted"/>
<dbReference type="PANTHER" id="PTHR46775:SF1">
    <property type="entry name" value="FLOCCULATION PROTEIN (DUF1296)"/>
    <property type="match status" value="1"/>
</dbReference>
<feature type="domain" description="GBF-interacting protein 1 N-terminal" evidence="2">
    <location>
        <begin position="9"/>
        <end position="68"/>
    </location>
</feature>
<dbReference type="InterPro" id="IPR044277">
    <property type="entry name" value="GIP1"/>
</dbReference>
<keyword evidence="4" id="KW-1185">Reference proteome</keyword>
<evidence type="ECO:0000259" key="2">
    <source>
        <dbReference type="Pfam" id="PF06972"/>
    </source>
</evidence>
<dbReference type="InterPro" id="IPR009060">
    <property type="entry name" value="UBA-like_sf"/>
</dbReference>
<evidence type="ECO:0000256" key="1">
    <source>
        <dbReference type="SAM" id="MobiDB-lite"/>
    </source>
</evidence>
<gene>
    <name evidence="3" type="ORF">AXF42_Ash013727</name>
</gene>
<evidence type="ECO:0000313" key="3">
    <source>
        <dbReference type="EMBL" id="PKA50512.1"/>
    </source>
</evidence>
<feature type="region of interest" description="Disordered" evidence="1">
    <location>
        <begin position="309"/>
        <end position="336"/>
    </location>
</feature>
<name>A0A2I0A4P7_9ASPA</name>
<dbReference type="EMBL" id="KZ452023">
    <property type="protein sequence ID" value="PKA50512.1"/>
    <property type="molecule type" value="Genomic_DNA"/>
</dbReference>
<evidence type="ECO:0000313" key="4">
    <source>
        <dbReference type="Proteomes" id="UP000236161"/>
    </source>
</evidence>
<dbReference type="STRING" id="1088818.A0A2I0A4P7"/>
<reference evidence="3 4" key="1">
    <citation type="journal article" date="2017" name="Nature">
        <title>The Apostasia genome and the evolution of orchids.</title>
        <authorList>
            <person name="Zhang G.Q."/>
            <person name="Liu K.W."/>
            <person name="Li Z."/>
            <person name="Lohaus R."/>
            <person name="Hsiao Y.Y."/>
            <person name="Niu S.C."/>
            <person name="Wang J.Y."/>
            <person name="Lin Y.C."/>
            <person name="Xu Q."/>
            <person name="Chen L.J."/>
            <person name="Yoshida K."/>
            <person name="Fujiwara S."/>
            <person name="Wang Z.W."/>
            <person name="Zhang Y.Q."/>
            <person name="Mitsuda N."/>
            <person name="Wang M."/>
            <person name="Liu G.H."/>
            <person name="Pecoraro L."/>
            <person name="Huang H.X."/>
            <person name="Xiao X.J."/>
            <person name="Lin M."/>
            <person name="Wu X.Y."/>
            <person name="Wu W.L."/>
            <person name="Chen Y.Y."/>
            <person name="Chang S.B."/>
            <person name="Sakamoto S."/>
            <person name="Ohme-Takagi M."/>
            <person name="Yagi M."/>
            <person name="Zeng S.J."/>
            <person name="Shen C.Y."/>
            <person name="Yeh C.M."/>
            <person name="Luo Y.B."/>
            <person name="Tsai W.C."/>
            <person name="Van de Peer Y."/>
            <person name="Liu Z.J."/>
        </authorList>
    </citation>
    <scope>NUCLEOTIDE SEQUENCE [LARGE SCALE GENOMIC DNA]</scope>
    <source>
        <strain evidence="4">cv. Shenzhen</strain>
        <tissue evidence="3">Stem</tissue>
    </source>
</reference>
<organism evidence="3 4">
    <name type="scientific">Apostasia shenzhenica</name>
    <dbReference type="NCBI Taxonomy" id="1088818"/>
    <lineage>
        <taxon>Eukaryota</taxon>
        <taxon>Viridiplantae</taxon>
        <taxon>Streptophyta</taxon>
        <taxon>Embryophyta</taxon>
        <taxon>Tracheophyta</taxon>
        <taxon>Spermatophyta</taxon>
        <taxon>Magnoliopsida</taxon>
        <taxon>Liliopsida</taxon>
        <taxon>Asparagales</taxon>
        <taxon>Orchidaceae</taxon>
        <taxon>Apostasioideae</taxon>
        <taxon>Apostasia</taxon>
    </lineage>
</organism>
<dbReference type="Proteomes" id="UP000236161">
    <property type="component" value="Unassembled WGS sequence"/>
</dbReference>
<dbReference type="AlphaFoldDB" id="A0A2I0A4P7"/>
<dbReference type="OrthoDB" id="753279at2759"/>
<feature type="region of interest" description="Disordered" evidence="1">
    <location>
        <begin position="61"/>
        <end position="89"/>
    </location>
</feature>
<feature type="region of interest" description="Disordered" evidence="1">
    <location>
        <begin position="437"/>
        <end position="504"/>
    </location>
</feature>
<dbReference type="GO" id="GO:0051082">
    <property type="term" value="F:unfolded protein binding"/>
    <property type="evidence" value="ECO:0007669"/>
    <property type="project" value="TreeGrafter"/>
</dbReference>
<feature type="region of interest" description="Disordered" evidence="1">
    <location>
        <begin position="346"/>
        <end position="365"/>
    </location>
</feature>
<dbReference type="PANTHER" id="PTHR46775">
    <property type="entry name" value="FLOCCULATION PROTEIN (DUF1296)"/>
    <property type="match status" value="1"/>
</dbReference>
<protein>
    <recommendedName>
        <fullName evidence="2">GBF-interacting protein 1 N-terminal domain-containing protein</fullName>
    </recommendedName>
</protein>
<accession>A0A2I0A4P7</accession>
<dbReference type="Pfam" id="PF06972">
    <property type="entry name" value="GIP1_N"/>
    <property type="match status" value="1"/>
</dbReference>
<sequence length="875" mass="93222">MSGVSRVSIPSSVRKTIQNIKEIAKNHSDEEIYAMLKECSMDPNETVQKLLYQDTFHEVKRKRDKRKESNMDAADTKWRPGLHGRGVRGGRGNYTSRYVSRDFGAGRNIGSGKENGIIQFRNKDTASSSSHTPLVTETEVAVIENGPAASTSSLPSGPNKAEHLSADEPSSSGGGTSAEEKPAVEINKIGIHSDQGKSSLSDTIQCLSSSSISSSPGVYASAVDPVLIRSLEGRIPGLVGTIRRGAANHRFAAETDADTVSQDAGGSEFSILNEIGASEKNSSCGNGKVHGSSLKCDENQVSDSFQAAPSASIVGSSGSRPSSNYSNRAQHASGHLKAVPVKEWKPKSTNVSPVPTSEVVSTSTDEREAISSSSVVSDFMVCDDNVKMKLEDLRISDNQYVIIPEHLQVPECERSGLTFGSFGSNFGLTIMAKRETDIDEIPEEPLKSPGKYEGNVDELPSSNRNSAPVVEDDSYAENQQHEFPENSSTRVSHSPSLSETAAYDQTKAEVSVPIEESQGIVVHTPPSYSNLSLVPPVLGSHFATFEGADVQARDNTRLPSFVIPQTFDPSANYYASIYRPTDGDGRFSPFLNPTAVPKYGGNIAVLPSQTGQSPQEGGNSLVLSSTGSSPLVTQAGVMQTSLPVSQQPVPVFRQPAGVHISPYPPNYVPYSQYYSPFYVPHPAAIHHFLGNAAMYPQQPPSGNIYPPQTVTAGVNSVKYPISQYKPASNSGPIGQGTYSLNPAGYSSVSVGNSSGSEDLSSQFKENNVFLTGQQSEGSAVWISPNARDISSLQTSSFYNVPPQGQPLAFAPTQSGHPAAAFTGLYHPSQSVAAGSVHPLLQQSQAMTGASEIAGPPPGVYQQPQRGSQINWVNNY</sequence>
<feature type="compositionally biased region" description="Low complexity" evidence="1">
    <location>
        <begin position="348"/>
        <end position="363"/>
    </location>
</feature>
<feature type="compositionally biased region" description="Basic and acidic residues" evidence="1">
    <location>
        <begin position="66"/>
        <end position="78"/>
    </location>
</feature>
<feature type="region of interest" description="Disordered" evidence="1">
    <location>
        <begin position="147"/>
        <end position="180"/>
    </location>
</feature>
<feature type="compositionally biased region" description="Low complexity" evidence="1">
    <location>
        <begin position="309"/>
        <end position="328"/>
    </location>
</feature>
<dbReference type="InterPro" id="IPR009719">
    <property type="entry name" value="GIP1_N"/>
</dbReference>
<feature type="compositionally biased region" description="Polar residues" evidence="1">
    <location>
        <begin position="485"/>
        <end position="499"/>
    </location>
</feature>
<dbReference type="SUPFAM" id="SSF46934">
    <property type="entry name" value="UBA-like"/>
    <property type="match status" value="1"/>
</dbReference>